<dbReference type="AlphaFoldDB" id="A0A8W8L4B3"/>
<evidence type="ECO:0000313" key="1">
    <source>
        <dbReference type="EnsemblMetazoa" id="G26534.2:cds"/>
    </source>
</evidence>
<dbReference type="EnsemblMetazoa" id="G26534.2">
    <property type="protein sequence ID" value="G26534.2:cds"/>
    <property type="gene ID" value="G26534"/>
</dbReference>
<sequence>MFRNKDSQRFINDGACKKELANYHIDRDSTLKVTFYCSKHRREWSYGVMRFPEFCERCFCFGYIMECCDSGNVAGAVTVDGCMKEYHGCNAVFYKFVNGIKINCHTGLPFDDRLGF</sequence>
<reference evidence="1" key="1">
    <citation type="submission" date="2022-08" db="UniProtKB">
        <authorList>
            <consortium name="EnsemblMetazoa"/>
        </authorList>
    </citation>
    <scope>IDENTIFICATION</scope>
    <source>
        <strain evidence="1">05x7-T-G4-1.051#20</strain>
    </source>
</reference>
<name>A0A8W8L4B3_MAGGI</name>
<accession>A0A8W8L4B3</accession>
<dbReference type="Proteomes" id="UP000005408">
    <property type="component" value="Unassembled WGS sequence"/>
</dbReference>
<protein>
    <submittedName>
        <fullName evidence="1">Uncharacterized protein</fullName>
    </submittedName>
</protein>
<evidence type="ECO:0000313" key="2">
    <source>
        <dbReference type="Proteomes" id="UP000005408"/>
    </source>
</evidence>
<dbReference type="OrthoDB" id="6180925at2759"/>
<proteinExistence type="predicted"/>
<dbReference type="OMA" id="ECCESAD"/>
<organism evidence="1 2">
    <name type="scientific">Magallana gigas</name>
    <name type="common">Pacific oyster</name>
    <name type="synonym">Crassostrea gigas</name>
    <dbReference type="NCBI Taxonomy" id="29159"/>
    <lineage>
        <taxon>Eukaryota</taxon>
        <taxon>Metazoa</taxon>
        <taxon>Spiralia</taxon>
        <taxon>Lophotrochozoa</taxon>
        <taxon>Mollusca</taxon>
        <taxon>Bivalvia</taxon>
        <taxon>Autobranchia</taxon>
        <taxon>Pteriomorphia</taxon>
        <taxon>Ostreida</taxon>
        <taxon>Ostreoidea</taxon>
        <taxon>Ostreidae</taxon>
        <taxon>Magallana</taxon>
    </lineage>
</organism>
<keyword evidence="2" id="KW-1185">Reference proteome</keyword>